<dbReference type="AlphaFoldDB" id="A0AAV4XDL7"/>
<dbReference type="EMBL" id="BPLR01017629">
    <property type="protein sequence ID" value="GIY93132.1"/>
    <property type="molecule type" value="Genomic_DNA"/>
</dbReference>
<evidence type="ECO:0000313" key="2">
    <source>
        <dbReference type="Proteomes" id="UP001054945"/>
    </source>
</evidence>
<comment type="caution">
    <text evidence="1">The sequence shown here is derived from an EMBL/GenBank/DDBJ whole genome shotgun (WGS) entry which is preliminary data.</text>
</comment>
<keyword evidence="2" id="KW-1185">Reference proteome</keyword>
<gene>
    <name evidence="1" type="ORF">CEXT_86711</name>
</gene>
<proteinExistence type="predicted"/>
<evidence type="ECO:0000313" key="1">
    <source>
        <dbReference type="EMBL" id="GIY93132.1"/>
    </source>
</evidence>
<dbReference type="Proteomes" id="UP001054945">
    <property type="component" value="Unassembled WGS sequence"/>
</dbReference>
<sequence length="140" mass="15912">MLTLSIGFEHQFNHESKNTFTLTTASNYTELYFNHYLLNPLNKILINPYLGCQSISFNTQRRKYQLIVQICIQSSRIKPNCSTAKPLNDVFQSFKTQAVLCRVRGIRTQAAAATCVLKPTTDCHLCMKISPNFMLVIGCN</sequence>
<name>A0AAV4XDL7_CAEEX</name>
<accession>A0AAV4XDL7</accession>
<protein>
    <submittedName>
        <fullName evidence="1">Uncharacterized protein</fullName>
    </submittedName>
</protein>
<reference evidence="1 2" key="1">
    <citation type="submission" date="2021-06" db="EMBL/GenBank/DDBJ databases">
        <title>Caerostris extrusa draft genome.</title>
        <authorList>
            <person name="Kono N."/>
            <person name="Arakawa K."/>
        </authorList>
    </citation>
    <scope>NUCLEOTIDE SEQUENCE [LARGE SCALE GENOMIC DNA]</scope>
</reference>
<organism evidence="1 2">
    <name type="scientific">Caerostris extrusa</name>
    <name type="common">Bark spider</name>
    <name type="synonym">Caerostris bankana</name>
    <dbReference type="NCBI Taxonomy" id="172846"/>
    <lineage>
        <taxon>Eukaryota</taxon>
        <taxon>Metazoa</taxon>
        <taxon>Ecdysozoa</taxon>
        <taxon>Arthropoda</taxon>
        <taxon>Chelicerata</taxon>
        <taxon>Arachnida</taxon>
        <taxon>Araneae</taxon>
        <taxon>Araneomorphae</taxon>
        <taxon>Entelegynae</taxon>
        <taxon>Araneoidea</taxon>
        <taxon>Araneidae</taxon>
        <taxon>Caerostris</taxon>
    </lineage>
</organism>